<comment type="pathway">
    <text evidence="2">Carbohydrate metabolism; galactose metabolism.</text>
</comment>
<dbReference type="PANTHER" id="PTHR10091:SF0">
    <property type="entry name" value="GALACTOSE MUTAROTASE"/>
    <property type="match status" value="1"/>
</dbReference>
<sequence length="295" mass="33093">MKMILKTINKEKENGMQVELLNFGATIRSILVPDREGRMIDVVLGYNNVKEYEQDSLSLGSTIGRVAGRIRNGKYAIDSREYFVAQNKFPHHCDGGAKSPLSKKVWNYCLMEEGNGIIFTVRSHDGDEGYPGNAIIQMSCVLTNHNELLVQFSASTDKSTLMNLSNNIYFNLNGELEGNERIFRDQVWMSMKSRSVLQAICLLKTAELVYSTQTGIDMNITTTQNCVLFDCGSQLKGVQGKKGNIYQFGSSFLVGCRGFEDACNQPSFPSISLRKDQLYQHITVYGFSLLKNARI</sequence>
<dbReference type="GO" id="GO:0030246">
    <property type="term" value="F:carbohydrate binding"/>
    <property type="evidence" value="ECO:0007669"/>
    <property type="project" value="InterPro"/>
</dbReference>
<dbReference type="InterPro" id="IPR011013">
    <property type="entry name" value="Gal_mutarotase_sf_dom"/>
</dbReference>
<dbReference type="GO" id="GO:0006006">
    <property type="term" value="P:glucose metabolic process"/>
    <property type="evidence" value="ECO:0007669"/>
    <property type="project" value="TreeGrafter"/>
</dbReference>
<comment type="catalytic activity">
    <reaction evidence="1">
        <text>alpha-D-galactose = beta-D-galactose</text>
        <dbReference type="Rhea" id="RHEA:28675"/>
        <dbReference type="ChEBI" id="CHEBI:27667"/>
        <dbReference type="ChEBI" id="CHEBI:28061"/>
        <dbReference type="EC" id="5.1.3.3"/>
    </reaction>
    <physiologicalReaction direction="right-to-left" evidence="1">
        <dbReference type="Rhea" id="RHEA:28677"/>
    </physiologicalReaction>
</comment>
<dbReference type="SUPFAM" id="SSF74650">
    <property type="entry name" value="Galactose mutarotase-like"/>
    <property type="match status" value="1"/>
</dbReference>
<evidence type="ECO:0000256" key="4">
    <source>
        <dbReference type="ARBA" id="ARBA00032729"/>
    </source>
</evidence>
<dbReference type="GO" id="GO:0033499">
    <property type="term" value="P:galactose catabolic process via UDP-galactose, Leloir pathway"/>
    <property type="evidence" value="ECO:0007669"/>
    <property type="project" value="TreeGrafter"/>
</dbReference>
<evidence type="ECO:0000256" key="1">
    <source>
        <dbReference type="ARBA" id="ARBA00001712"/>
    </source>
</evidence>
<dbReference type="UniPathway" id="UPA00214"/>
<evidence type="ECO:0000256" key="3">
    <source>
        <dbReference type="ARBA" id="ARBA00021023"/>
    </source>
</evidence>
<evidence type="ECO:0000313" key="6">
    <source>
        <dbReference type="Proteomes" id="UP000095283"/>
    </source>
</evidence>
<accession>A0A1I7XNG9</accession>
<evidence type="ECO:0000256" key="2">
    <source>
        <dbReference type="ARBA" id="ARBA00004947"/>
    </source>
</evidence>
<evidence type="ECO:0000313" key="7">
    <source>
        <dbReference type="WBParaSite" id="Hba_19284"/>
    </source>
</evidence>
<keyword evidence="6" id="KW-1185">Reference proteome</keyword>
<dbReference type="InterPro" id="IPR014718">
    <property type="entry name" value="GH-type_carb-bd"/>
</dbReference>
<protein>
    <recommendedName>
        <fullName evidence="3">Galactose mutarotase</fullName>
    </recommendedName>
    <alternativeName>
        <fullName evidence="4">Aldose 1-epimerase</fullName>
    </alternativeName>
</protein>
<organism evidence="6 7">
    <name type="scientific">Heterorhabditis bacteriophora</name>
    <name type="common">Entomopathogenic nematode worm</name>
    <dbReference type="NCBI Taxonomy" id="37862"/>
    <lineage>
        <taxon>Eukaryota</taxon>
        <taxon>Metazoa</taxon>
        <taxon>Ecdysozoa</taxon>
        <taxon>Nematoda</taxon>
        <taxon>Chromadorea</taxon>
        <taxon>Rhabditida</taxon>
        <taxon>Rhabditina</taxon>
        <taxon>Rhabditomorpha</taxon>
        <taxon>Strongyloidea</taxon>
        <taxon>Heterorhabditidae</taxon>
        <taxon>Heterorhabditis</taxon>
    </lineage>
</organism>
<dbReference type="Pfam" id="PF01263">
    <property type="entry name" value="Aldose_epim"/>
    <property type="match status" value="1"/>
</dbReference>
<name>A0A1I7XNG9_HETBA</name>
<dbReference type="Gene3D" id="2.70.98.10">
    <property type="match status" value="2"/>
</dbReference>
<dbReference type="InterPro" id="IPR008183">
    <property type="entry name" value="Aldose_1/G6P_1-epimerase"/>
</dbReference>
<evidence type="ECO:0000256" key="5">
    <source>
        <dbReference type="ARBA" id="ARBA00045743"/>
    </source>
</evidence>
<dbReference type="GO" id="GO:0004034">
    <property type="term" value="F:aldose 1-epimerase activity"/>
    <property type="evidence" value="ECO:0007669"/>
    <property type="project" value="UniProtKB-EC"/>
</dbReference>
<dbReference type="WBParaSite" id="Hba_19284">
    <property type="protein sequence ID" value="Hba_19284"/>
    <property type="gene ID" value="Hba_19284"/>
</dbReference>
<dbReference type="AlphaFoldDB" id="A0A1I7XNG9"/>
<reference evidence="7" key="1">
    <citation type="submission" date="2016-11" db="UniProtKB">
        <authorList>
            <consortium name="WormBaseParasite"/>
        </authorList>
    </citation>
    <scope>IDENTIFICATION</scope>
</reference>
<comment type="function">
    <text evidence="5">Mutarotase that catalyzes the interconversion of beta-D-galactose and alpha-D-galactose during galactose metabolism. Beta-D-galactose is metabolized in the liver into glucose 1-phosphate, the primary metabolic fuel, by the action of four enzymes that constitute the Leloir pathway: GALM, GALK1 (galactokinase), GALT (galactose-1-phosphate uridylyltransferase) and GALE (UDP-galactose-4'-epimerase). Involved in the maintenance of the equilibrium between the beta- and alpha-anomers of galactose, therefore ensuring a sufficient supply of the alpha-anomer for GALK1. Also active on D-glucose although shows a preference for galactose over glucose.</text>
</comment>
<dbReference type="Proteomes" id="UP000095283">
    <property type="component" value="Unplaced"/>
</dbReference>
<proteinExistence type="predicted"/>
<dbReference type="PANTHER" id="PTHR10091">
    <property type="entry name" value="ALDOSE-1-EPIMERASE"/>
    <property type="match status" value="1"/>
</dbReference>